<dbReference type="SMART" id="SM00014">
    <property type="entry name" value="acidPPc"/>
    <property type="match status" value="1"/>
</dbReference>
<dbReference type="EMBL" id="JABFRW010000088">
    <property type="protein sequence ID" value="NOT34023.1"/>
    <property type="molecule type" value="Genomic_DNA"/>
</dbReference>
<organism evidence="3 4">
    <name type="scientific">Eiseniibacteriota bacterium</name>
    <dbReference type="NCBI Taxonomy" id="2212470"/>
    <lineage>
        <taxon>Bacteria</taxon>
        <taxon>Candidatus Eiseniibacteriota</taxon>
    </lineage>
</organism>
<keyword evidence="1" id="KW-1133">Transmembrane helix</keyword>
<dbReference type="PANTHER" id="PTHR14969:SF13">
    <property type="entry name" value="AT30094P"/>
    <property type="match status" value="1"/>
</dbReference>
<dbReference type="InterPro" id="IPR000326">
    <property type="entry name" value="PAP2/HPO"/>
</dbReference>
<dbReference type="InterPro" id="IPR036938">
    <property type="entry name" value="PAP2/HPO_sf"/>
</dbReference>
<feature type="domain" description="Phosphatidic acid phosphatase type 2/haloperoxidase" evidence="2">
    <location>
        <begin position="71"/>
        <end position="172"/>
    </location>
</feature>
<gene>
    <name evidence="3" type="ORF">HOP12_07625</name>
</gene>
<dbReference type="PANTHER" id="PTHR14969">
    <property type="entry name" value="SPHINGOSINE-1-PHOSPHATE PHOSPHOHYDROLASE"/>
    <property type="match status" value="1"/>
</dbReference>
<keyword evidence="1" id="KW-0472">Membrane</keyword>
<dbReference type="SUPFAM" id="SSF48317">
    <property type="entry name" value="Acid phosphatase/Vanadium-dependent haloperoxidase"/>
    <property type="match status" value="1"/>
</dbReference>
<proteinExistence type="predicted"/>
<accession>A0A849SK14</accession>
<evidence type="ECO:0000313" key="3">
    <source>
        <dbReference type="EMBL" id="NOT34023.1"/>
    </source>
</evidence>
<evidence type="ECO:0000256" key="1">
    <source>
        <dbReference type="SAM" id="Phobius"/>
    </source>
</evidence>
<dbReference type="Pfam" id="PF01569">
    <property type="entry name" value="PAP2"/>
    <property type="match status" value="1"/>
</dbReference>
<feature type="transmembrane region" description="Helical" evidence="1">
    <location>
        <begin position="131"/>
        <end position="149"/>
    </location>
</feature>
<keyword evidence="1" id="KW-0812">Transmembrane</keyword>
<evidence type="ECO:0000313" key="4">
    <source>
        <dbReference type="Proteomes" id="UP000580839"/>
    </source>
</evidence>
<protein>
    <submittedName>
        <fullName evidence="3">Phosphatase PAP2 family protein</fullName>
    </submittedName>
</protein>
<feature type="transmembrane region" description="Helical" evidence="1">
    <location>
        <begin position="53"/>
        <end position="86"/>
    </location>
</feature>
<reference evidence="3 4" key="1">
    <citation type="submission" date="2020-04" db="EMBL/GenBank/DDBJ databases">
        <title>Metagenomic profiling of ammonia- and methane-oxidizing microorganisms in a Dutch drinking water treatment plant.</title>
        <authorList>
            <person name="Poghosyan L."/>
            <person name="Leucker S."/>
        </authorList>
    </citation>
    <scope>NUCLEOTIDE SEQUENCE [LARGE SCALE GENOMIC DNA]</scope>
    <source>
        <strain evidence="3">S-RSF-IL-03</strain>
    </source>
</reference>
<dbReference type="Gene3D" id="1.20.144.10">
    <property type="entry name" value="Phosphatidic acid phosphatase type 2/haloperoxidase"/>
    <property type="match status" value="1"/>
</dbReference>
<dbReference type="AlphaFoldDB" id="A0A849SK14"/>
<dbReference type="Proteomes" id="UP000580839">
    <property type="component" value="Unassembled WGS sequence"/>
</dbReference>
<name>A0A849SK14_UNCEI</name>
<comment type="caution">
    <text evidence="3">The sequence shown here is derived from an EMBL/GenBank/DDBJ whole genome shotgun (WGS) entry which is preliminary data.</text>
</comment>
<evidence type="ECO:0000259" key="2">
    <source>
        <dbReference type="SMART" id="SM00014"/>
    </source>
</evidence>
<sequence length="191" mass="20881">MNRIAILVLLIGSMLTPIEQLDLAFQRWAQASREPWMEPAMQGATRIGRPENVMVVLLGVALFGGPAGPVIARHAITVLLPVNLVVEATKYTVGRTRPDGDSKRRNSSFPSSHAANAFAVAWVVAARWRRAAWPAFVVAVLIAGSRIYLNRHFLSDVVAGSLIGVGVAFAVGRWLQVRGESWLHEGRLRKV</sequence>
<feature type="transmembrane region" description="Helical" evidence="1">
    <location>
        <begin position="156"/>
        <end position="175"/>
    </location>
</feature>